<dbReference type="AlphaFoldDB" id="A0A8J2PGQ6"/>
<name>A0A8J2PGQ6_9HEXA</name>
<feature type="non-terminal residue" evidence="1">
    <location>
        <position position="41"/>
    </location>
</feature>
<evidence type="ECO:0000313" key="1">
    <source>
        <dbReference type="EMBL" id="CAG7821563.1"/>
    </source>
</evidence>
<dbReference type="EMBL" id="CAJVCH010514960">
    <property type="protein sequence ID" value="CAG7821563.1"/>
    <property type="molecule type" value="Genomic_DNA"/>
</dbReference>
<keyword evidence="2" id="KW-1185">Reference proteome</keyword>
<evidence type="ECO:0000313" key="2">
    <source>
        <dbReference type="Proteomes" id="UP000708208"/>
    </source>
</evidence>
<gene>
    <name evidence="1" type="ORF">AFUS01_LOCUS31894</name>
</gene>
<proteinExistence type="predicted"/>
<accession>A0A8J2PGQ6</accession>
<dbReference type="Proteomes" id="UP000708208">
    <property type="component" value="Unassembled WGS sequence"/>
</dbReference>
<protein>
    <submittedName>
        <fullName evidence="1">Uncharacterized protein</fullName>
    </submittedName>
</protein>
<reference evidence="1" key="1">
    <citation type="submission" date="2021-06" db="EMBL/GenBank/DDBJ databases">
        <authorList>
            <person name="Hodson N. C."/>
            <person name="Mongue J. A."/>
            <person name="Jaron S. K."/>
        </authorList>
    </citation>
    <scope>NUCLEOTIDE SEQUENCE</scope>
</reference>
<sequence>VYFSATSFFIYTERETFVEESFENYTFIGLGEECGKKSEEA</sequence>
<organism evidence="1 2">
    <name type="scientific">Allacma fusca</name>
    <dbReference type="NCBI Taxonomy" id="39272"/>
    <lineage>
        <taxon>Eukaryota</taxon>
        <taxon>Metazoa</taxon>
        <taxon>Ecdysozoa</taxon>
        <taxon>Arthropoda</taxon>
        <taxon>Hexapoda</taxon>
        <taxon>Collembola</taxon>
        <taxon>Symphypleona</taxon>
        <taxon>Sminthuridae</taxon>
        <taxon>Allacma</taxon>
    </lineage>
</organism>
<comment type="caution">
    <text evidence="1">The sequence shown here is derived from an EMBL/GenBank/DDBJ whole genome shotgun (WGS) entry which is preliminary data.</text>
</comment>